<reference evidence="2" key="1">
    <citation type="journal article" date="2023" name="Front. Plant Sci.">
        <title>Chromosomal-level genome assembly of Melastoma candidum provides insights into trichome evolution.</title>
        <authorList>
            <person name="Zhong Y."/>
            <person name="Wu W."/>
            <person name="Sun C."/>
            <person name="Zou P."/>
            <person name="Liu Y."/>
            <person name="Dai S."/>
            <person name="Zhou R."/>
        </authorList>
    </citation>
    <scope>NUCLEOTIDE SEQUENCE [LARGE SCALE GENOMIC DNA]</scope>
</reference>
<proteinExistence type="predicted"/>
<sequence>MDEAAASSTGSLPEHGPGGQPSRKHFTHDHPLFTILSMMSIQVTERLPTSAPMQGGPVWSCLWLFPVWILPPRVLCRTASHDQVSWKGIRSWTYKWR</sequence>
<evidence type="ECO:0000313" key="2">
    <source>
        <dbReference type="Proteomes" id="UP001057402"/>
    </source>
</evidence>
<evidence type="ECO:0000313" key="1">
    <source>
        <dbReference type="EMBL" id="KAI4372618.1"/>
    </source>
</evidence>
<organism evidence="1 2">
    <name type="scientific">Melastoma candidum</name>
    <dbReference type="NCBI Taxonomy" id="119954"/>
    <lineage>
        <taxon>Eukaryota</taxon>
        <taxon>Viridiplantae</taxon>
        <taxon>Streptophyta</taxon>
        <taxon>Embryophyta</taxon>
        <taxon>Tracheophyta</taxon>
        <taxon>Spermatophyta</taxon>
        <taxon>Magnoliopsida</taxon>
        <taxon>eudicotyledons</taxon>
        <taxon>Gunneridae</taxon>
        <taxon>Pentapetalae</taxon>
        <taxon>rosids</taxon>
        <taxon>malvids</taxon>
        <taxon>Myrtales</taxon>
        <taxon>Melastomataceae</taxon>
        <taxon>Melastomatoideae</taxon>
        <taxon>Melastomateae</taxon>
        <taxon>Melastoma</taxon>
    </lineage>
</organism>
<protein>
    <submittedName>
        <fullName evidence="1">Uncharacterized protein</fullName>
    </submittedName>
</protein>
<accession>A0ACB9R591</accession>
<dbReference type="EMBL" id="CM042883">
    <property type="protein sequence ID" value="KAI4372618.1"/>
    <property type="molecule type" value="Genomic_DNA"/>
</dbReference>
<name>A0ACB9R591_9MYRT</name>
<keyword evidence="2" id="KW-1185">Reference proteome</keyword>
<comment type="caution">
    <text evidence="1">The sequence shown here is derived from an EMBL/GenBank/DDBJ whole genome shotgun (WGS) entry which is preliminary data.</text>
</comment>
<gene>
    <name evidence="1" type="ORF">MLD38_010826</name>
</gene>
<dbReference type="Proteomes" id="UP001057402">
    <property type="component" value="Chromosome 4"/>
</dbReference>